<comment type="caution">
    <text evidence="2">The sequence shown here is derived from an EMBL/GenBank/DDBJ whole genome shotgun (WGS) entry which is preliminary data.</text>
</comment>
<feature type="region of interest" description="Disordered" evidence="1">
    <location>
        <begin position="1"/>
        <end position="48"/>
    </location>
</feature>
<dbReference type="RefSeq" id="XP_040655017.1">
    <property type="nucleotide sequence ID" value="XM_040804913.1"/>
</dbReference>
<dbReference type="GeneID" id="63720272"/>
<dbReference type="InParanoid" id="A0A151GF01"/>
<keyword evidence="3" id="KW-1185">Reference proteome</keyword>
<evidence type="ECO:0000313" key="2">
    <source>
        <dbReference type="EMBL" id="KYK55665.1"/>
    </source>
</evidence>
<feature type="compositionally biased region" description="Polar residues" evidence="1">
    <location>
        <begin position="1"/>
        <end position="12"/>
    </location>
</feature>
<accession>A0A151GF01</accession>
<dbReference type="Proteomes" id="UP000076580">
    <property type="component" value="Chromosome 03"/>
</dbReference>
<reference evidence="2 3" key="1">
    <citation type="journal article" date="2016" name="Sci. Rep.">
        <title>Insights into Adaptations to a Near-Obligate Nematode Endoparasitic Lifestyle from the Finished Genome of Drechmeria coniospora.</title>
        <authorList>
            <person name="Zhang L."/>
            <person name="Zhou Z."/>
            <person name="Guo Q."/>
            <person name="Fokkens L."/>
            <person name="Miskei M."/>
            <person name="Pocsi I."/>
            <person name="Zhang W."/>
            <person name="Chen M."/>
            <person name="Wang L."/>
            <person name="Sun Y."/>
            <person name="Donzelli B.G."/>
            <person name="Gibson D.M."/>
            <person name="Nelson D.R."/>
            <person name="Luo J.G."/>
            <person name="Rep M."/>
            <person name="Liu H."/>
            <person name="Yang S."/>
            <person name="Wang J."/>
            <person name="Krasnoff S.B."/>
            <person name="Xu Y."/>
            <person name="Molnar I."/>
            <person name="Lin M."/>
        </authorList>
    </citation>
    <scope>NUCLEOTIDE SEQUENCE [LARGE SCALE GENOMIC DNA]</scope>
    <source>
        <strain evidence="2 3">ARSEF 6962</strain>
    </source>
</reference>
<dbReference type="EMBL" id="LAYC01000003">
    <property type="protein sequence ID" value="KYK55665.1"/>
    <property type="molecule type" value="Genomic_DNA"/>
</dbReference>
<protein>
    <submittedName>
        <fullName evidence="2">Uncharacterized protein</fullName>
    </submittedName>
</protein>
<sequence length="102" mass="11710">MFGRGPNQSQSVPLARTVMTGGQWHIRRSHSRPMSRSSAADEESSRFPATTLRLAQRHRLPCRRPDDLGWCEVDFPRHAELARRFKAEAWRPPSLQSLQESS</sequence>
<organism evidence="2 3">
    <name type="scientific">Drechmeria coniospora</name>
    <name type="common">Nematophagous fungus</name>
    <name type="synonym">Meria coniospora</name>
    <dbReference type="NCBI Taxonomy" id="98403"/>
    <lineage>
        <taxon>Eukaryota</taxon>
        <taxon>Fungi</taxon>
        <taxon>Dikarya</taxon>
        <taxon>Ascomycota</taxon>
        <taxon>Pezizomycotina</taxon>
        <taxon>Sordariomycetes</taxon>
        <taxon>Hypocreomycetidae</taxon>
        <taxon>Hypocreales</taxon>
        <taxon>Ophiocordycipitaceae</taxon>
        <taxon>Drechmeria</taxon>
    </lineage>
</organism>
<name>A0A151GF01_DRECN</name>
<evidence type="ECO:0000313" key="3">
    <source>
        <dbReference type="Proteomes" id="UP000076580"/>
    </source>
</evidence>
<proteinExistence type="predicted"/>
<dbReference type="AlphaFoldDB" id="A0A151GF01"/>
<gene>
    <name evidence="2" type="ORF">DCS_07629</name>
</gene>
<evidence type="ECO:0000256" key="1">
    <source>
        <dbReference type="SAM" id="MobiDB-lite"/>
    </source>
</evidence>